<dbReference type="Gene3D" id="3.40.50.10390">
    <property type="entry name" value="Gingipain r, domain 1"/>
    <property type="match status" value="1"/>
</dbReference>
<evidence type="ECO:0000256" key="1">
    <source>
        <dbReference type="ARBA" id="ARBA00022729"/>
    </source>
</evidence>
<accession>A0A426UBC6</accession>
<dbReference type="InterPro" id="IPR001769">
    <property type="entry name" value="Gingipain"/>
</dbReference>
<dbReference type="SUPFAM" id="SSF52129">
    <property type="entry name" value="Caspase-like"/>
    <property type="match status" value="1"/>
</dbReference>
<proteinExistence type="predicted"/>
<evidence type="ECO:0000256" key="2">
    <source>
        <dbReference type="SAM" id="SignalP"/>
    </source>
</evidence>
<dbReference type="GO" id="GO:0008234">
    <property type="term" value="F:cysteine-type peptidase activity"/>
    <property type="evidence" value="ECO:0007669"/>
    <property type="project" value="InterPro"/>
</dbReference>
<feature type="domain" description="Gingipain" evidence="3">
    <location>
        <begin position="352"/>
        <end position="720"/>
    </location>
</feature>
<organism evidence="4 5">
    <name type="scientific">Candidatus Viridilinea halotolerans</name>
    <dbReference type="NCBI Taxonomy" id="2491704"/>
    <lineage>
        <taxon>Bacteria</taxon>
        <taxon>Bacillati</taxon>
        <taxon>Chloroflexota</taxon>
        <taxon>Chloroflexia</taxon>
        <taxon>Chloroflexales</taxon>
        <taxon>Chloroflexineae</taxon>
        <taxon>Oscillochloridaceae</taxon>
        <taxon>Candidatus Viridilinea</taxon>
    </lineage>
</organism>
<reference evidence="4 5" key="1">
    <citation type="submission" date="2018-12" db="EMBL/GenBank/DDBJ databases">
        <title>Genome Sequence of Candidatus Viridilinea halotolerans isolated from saline sulfide-rich spring.</title>
        <authorList>
            <person name="Grouzdev D.S."/>
            <person name="Burganskaya E.I."/>
            <person name="Krutkina M.S."/>
            <person name="Sukhacheva M.V."/>
            <person name="Gorlenko V.M."/>
        </authorList>
    </citation>
    <scope>NUCLEOTIDE SEQUENCE [LARGE SCALE GENOMIC DNA]</scope>
    <source>
        <strain evidence="4">Chok-6</strain>
    </source>
</reference>
<comment type="caution">
    <text evidence="4">The sequence shown here is derived from an EMBL/GenBank/DDBJ whole genome shotgun (WGS) entry which is preliminary data.</text>
</comment>
<evidence type="ECO:0000313" key="4">
    <source>
        <dbReference type="EMBL" id="RRR78070.1"/>
    </source>
</evidence>
<dbReference type="GO" id="GO:0006508">
    <property type="term" value="P:proteolysis"/>
    <property type="evidence" value="ECO:0007669"/>
    <property type="project" value="InterPro"/>
</dbReference>
<feature type="signal peptide" evidence="2">
    <location>
        <begin position="1"/>
        <end position="23"/>
    </location>
</feature>
<dbReference type="Proteomes" id="UP000280307">
    <property type="component" value="Unassembled WGS sequence"/>
</dbReference>
<evidence type="ECO:0000259" key="3">
    <source>
        <dbReference type="Pfam" id="PF01364"/>
    </source>
</evidence>
<evidence type="ECO:0000313" key="5">
    <source>
        <dbReference type="Proteomes" id="UP000280307"/>
    </source>
</evidence>
<dbReference type="AlphaFoldDB" id="A0A426UBC6"/>
<dbReference type="EMBL" id="RSAS01000032">
    <property type="protein sequence ID" value="RRR78070.1"/>
    <property type="molecule type" value="Genomic_DNA"/>
</dbReference>
<keyword evidence="1 2" id="KW-0732">Signal</keyword>
<protein>
    <recommendedName>
        <fullName evidence="3">Gingipain domain-containing protein</fullName>
    </recommendedName>
</protein>
<dbReference type="InterPro" id="IPR029031">
    <property type="entry name" value="Gingipain_N_sf"/>
</dbReference>
<feature type="chain" id="PRO_5019281158" description="Gingipain domain-containing protein" evidence="2">
    <location>
        <begin position="24"/>
        <end position="735"/>
    </location>
</feature>
<sequence>MRIFLAFTLLVSLLWIAPAPVHAATPDLLITVTHGGMQRLPAQDLIVAGLPATLDPTHLWLHQGAQVVPLEIIGATTRLDAVDELRFYAPPPGDRWNQASFFRLSLAATPAPSMAQRNAATGDAAERTTAFERDASYQPRIYDSRRGGPDGDRWFTADLRADAEGDGEFRATLDPILPAAPGTTTVTLTSQVYVGTQMQLSLRLGGGTSVTLNPTIGLWEEQATFTTDHFTNGLSETLHLALHSPSGVAAGMLLDRITWQRPVRLALGQRGAVFRGAEGLWRYRMADLPAGWALYAVSTPFAPVRLSTDATSFVAGPAAHDYLVAGPGTLHTPSLRQRQAGDILAPRVADALYVAPAAWHEALAPLLAHRTAQGFRVSAVALDAIYDQWSDGAVDPEAIRRFVIHSATWPTPPQHLVLVGDGTSDPHDWTARGPNNLNIIPPYLAVVDPWLGEAPCDTCYARIATPDPRDDPLPALAVGRLPVKSAAELTALVTKLVGYDTAPDEGRWRGTIAMIADDPDTAGDFAAEANRMAATFPGDMRVWRVFYNPSGLAGSIASAPRAREQAMAAFNNGAALLVYTGHSHPWQWAITDVDSENSWLLGLYDPDQLTNYERLPVVLAMTCLSSAFSRPAMSGTTVDERLLLTPGGAVAVWGPTGMGVLYGHDRLQRGFFDALWAAPPGSATLGHLTQAGLRELHTGGSGIGGPLFTYVLLGDPLTRVRYQGGYEVLLPLVAR</sequence>
<dbReference type="Pfam" id="PF01364">
    <property type="entry name" value="Peptidase_C25"/>
    <property type="match status" value="1"/>
</dbReference>
<dbReference type="Gene3D" id="3.40.50.1460">
    <property type="match status" value="1"/>
</dbReference>
<name>A0A426UBC6_9CHLR</name>
<gene>
    <name evidence="4" type="ORF">EI684_00785</name>
</gene>
<dbReference type="InterPro" id="IPR029030">
    <property type="entry name" value="Caspase-like_dom_sf"/>
</dbReference>